<gene>
    <name evidence="2" type="ORF">C361_05357</name>
</gene>
<feature type="transmembrane region" description="Helical" evidence="1">
    <location>
        <begin position="297"/>
        <end position="318"/>
    </location>
</feature>
<feature type="transmembrane region" description="Helical" evidence="1">
    <location>
        <begin position="134"/>
        <end position="153"/>
    </location>
</feature>
<feature type="transmembrane region" description="Helical" evidence="1">
    <location>
        <begin position="325"/>
        <end position="342"/>
    </location>
</feature>
<reference evidence="2 3" key="1">
    <citation type="submission" date="2017-06" db="EMBL/GenBank/DDBJ databases">
        <title>Global population genomics of the pathogenic fungus Cryptococcus neoformans var. grubii.</title>
        <authorList>
            <person name="Cuomo C."/>
            <person name="Litvintseva A."/>
            <person name="Chen Y."/>
            <person name="Young S."/>
            <person name="Zeng Q."/>
            <person name="Chapman S."/>
            <person name="Gujja S."/>
            <person name="Saif S."/>
            <person name="Birren B."/>
        </authorList>
    </citation>
    <scope>NUCLEOTIDE SEQUENCE [LARGE SCALE GENOMIC DNA]</scope>
    <source>
        <strain evidence="2 3">Tu259-1</strain>
    </source>
</reference>
<dbReference type="AlphaFoldDB" id="A0A854Q5T1"/>
<sequence>MLLQFPTCTHIKENEMSSTYTTVLYCIAASCHNSLTQDLCLLLTIMNDSYPHVLPYEPESQAQPFIPRAGRRISAQSHTTEGSPPQHHALPTRLEKLYMSIAAAEAVIVFALASAVFGLVEVNVKNAGMKTKTVPVYLAIFLLSQIFSLLYVFDALRSRNIVQLLLHIWLNFMLLLYAILQIPQTKVALEDVAGCCGNFDRCTGPGSLFNVMKGILIVPPIVFGLALISFGILSRQLYFQFGWDVFRLVGASPELKKMHRAYQTLLSLLKLLLFFAIAFCLAYLILVTAWSANKGEFILTVVALPLVIIVILICGWALRTENKPVMACMLVIMMAGLVYFIYKLATLWLPRTSSLYINTKITMAIFSIFSIIILLVTFIFGCTCMSNFGKGLIEAHQNPENRTSLWSLPANKGWNRKYNGYERESGQTVPQMVIE</sequence>
<keyword evidence="1" id="KW-0472">Membrane</keyword>
<dbReference type="PANTHER" id="PTHR34391:SF1">
    <property type="entry name" value="UPF0658 GOLGI APPARATUS MEMBRANE PROTEIN C1952.10C-RELATED"/>
    <property type="match status" value="1"/>
</dbReference>
<name>A0A854Q5T1_CRYNE</name>
<keyword evidence="1" id="KW-1133">Transmembrane helix</keyword>
<dbReference type="InterPro" id="IPR040410">
    <property type="entry name" value="UPF0658_Golgi"/>
</dbReference>
<comment type="caution">
    <text evidence="2">The sequence shown here is derived from an EMBL/GenBank/DDBJ whole genome shotgun (WGS) entry which is preliminary data.</text>
</comment>
<organism evidence="2 3">
    <name type="scientific">Cryptococcus neoformans Tu259-1</name>
    <dbReference type="NCBI Taxonomy" id="1230072"/>
    <lineage>
        <taxon>Eukaryota</taxon>
        <taxon>Fungi</taxon>
        <taxon>Dikarya</taxon>
        <taxon>Basidiomycota</taxon>
        <taxon>Agaricomycotina</taxon>
        <taxon>Tremellomycetes</taxon>
        <taxon>Tremellales</taxon>
        <taxon>Cryptococcaceae</taxon>
        <taxon>Cryptococcus</taxon>
        <taxon>Cryptococcus neoformans species complex</taxon>
    </lineage>
</organism>
<evidence type="ECO:0000313" key="2">
    <source>
        <dbReference type="EMBL" id="OXG15912.1"/>
    </source>
</evidence>
<dbReference type="Proteomes" id="UP000199727">
    <property type="component" value="Unassembled WGS sequence"/>
</dbReference>
<feature type="transmembrane region" description="Helical" evidence="1">
    <location>
        <begin position="214"/>
        <end position="233"/>
    </location>
</feature>
<dbReference type="GO" id="GO:0005794">
    <property type="term" value="C:Golgi apparatus"/>
    <property type="evidence" value="ECO:0007669"/>
    <property type="project" value="TreeGrafter"/>
</dbReference>
<protein>
    <submittedName>
        <fullName evidence="2">Uncharacterized protein</fullName>
    </submittedName>
</protein>
<feature type="transmembrane region" description="Helical" evidence="1">
    <location>
        <begin position="265"/>
        <end position="291"/>
    </location>
</feature>
<dbReference type="OrthoDB" id="2448307at2759"/>
<evidence type="ECO:0000256" key="1">
    <source>
        <dbReference type="SAM" id="Phobius"/>
    </source>
</evidence>
<accession>A0A854Q5T1</accession>
<dbReference type="PANTHER" id="PTHR34391">
    <property type="entry name" value="UPF0658 GOLGI APPARATUS MEMBRANE PROTEIN C1952.10C-RELATED"/>
    <property type="match status" value="1"/>
</dbReference>
<dbReference type="EMBL" id="AMKT01000069">
    <property type="protein sequence ID" value="OXG15912.1"/>
    <property type="molecule type" value="Genomic_DNA"/>
</dbReference>
<feature type="transmembrane region" description="Helical" evidence="1">
    <location>
        <begin position="97"/>
        <end position="122"/>
    </location>
</feature>
<proteinExistence type="predicted"/>
<feature type="transmembrane region" description="Helical" evidence="1">
    <location>
        <begin position="362"/>
        <end position="382"/>
    </location>
</feature>
<keyword evidence="1" id="KW-0812">Transmembrane</keyword>
<feature type="transmembrane region" description="Helical" evidence="1">
    <location>
        <begin position="160"/>
        <end position="180"/>
    </location>
</feature>
<evidence type="ECO:0000313" key="3">
    <source>
        <dbReference type="Proteomes" id="UP000199727"/>
    </source>
</evidence>